<sequence length="140" mass="16699">MIYPRRTMSLHIHQLTMFVICLLLIQLSTVSAYFQSLNEIRPLDDLSKRDPYMGIKMKCKTHPRTCPGGFVLRKRRPMETLLNKEYAELGREMFERPDDTMAERQDLKQSFDVQRNDRRYRLLDLLHALFVDNSVQARHE</sequence>
<keyword evidence="1" id="KW-0732">Signal</keyword>
<gene>
    <name evidence="2" type="primary">ORF16905</name>
</gene>
<evidence type="ECO:0000256" key="1">
    <source>
        <dbReference type="SAM" id="SignalP"/>
    </source>
</evidence>
<accession>A0A0B6Y8N3</accession>
<reference evidence="2" key="1">
    <citation type="submission" date="2014-12" db="EMBL/GenBank/DDBJ databases">
        <title>Insight into the proteome of Arion vulgaris.</title>
        <authorList>
            <person name="Aradska J."/>
            <person name="Bulat T."/>
            <person name="Smidak R."/>
            <person name="Sarate P."/>
            <person name="Gangsoo J."/>
            <person name="Sialana F."/>
            <person name="Bilban M."/>
            <person name="Lubec G."/>
        </authorList>
    </citation>
    <scope>NUCLEOTIDE SEQUENCE</scope>
    <source>
        <tissue evidence="2">Skin</tissue>
    </source>
</reference>
<dbReference type="AlphaFoldDB" id="A0A0B6Y8N3"/>
<dbReference type="EMBL" id="HACG01005598">
    <property type="protein sequence ID" value="CEK52463.1"/>
    <property type="molecule type" value="Transcribed_RNA"/>
</dbReference>
<protein>
    <submittedName>
        <fullName evidence="2">Uncharacterized protein</fullName>
    </submittedName>
</protein>
<evidence type="ECO:0000313" key="2">
    <source>
        <dbReference type="EMBL" id="CEK52463.1"/>
    </source>
</evidence>
<organism evidence="2">
    <name type="scientific">Arion vulgaris</name>
    <dbReference type="NCBI Taxonomy" id="1028688"/>
    <lineage>
        <taxon>Eukaryota</taxon>
        <taxon>Metazoa</taxon>
        <taxon>Spiralia</taxon>
        <taxon>Lophotrochozoa</taxon>
        <taxon>Mollusca</taxon>
        <taxon>Gastropoda</taxon>
        <taxon>Heterobranchia</taxon>
        <taxon>Euthyneura</taxon>
        <taxon>Panpulmonata</taxon>
        <taxon>Eupulmonata</taxon>
        <taxon>Stylommatophora</taxon>
        <taxon>Helicina</taxon>
        <taxon>Arionoidea</taxon>
        <taxon>Arionidae</taxon>
        <taxon>Arion</taxon>
    </lineage>
</organism>
<name>A0A0B6Y8N3_9EUPU</name>
<feature type="chain" id="PRO_5002123494" evidence="1">
    <location>
        <begin position="33"/>
        <end position="140"/>
    </location>
</feature>
<proteinExistence type="predicted"/>
<feature type="signal peptide" evidence="1">
    <location>
        <begin position="1"/>
        <end position="32"/>
    </location>
</feature>